<evidence type="ECO:0000256" key="1">
    <source>
        <dbReference type="ARBA" id="ARBA00000085"/>
    </source>
</evidence>
<dbReference type="InterPro" id="IPR005467">
    <property type="entry name" value="His_kinase_dom"/>
</dbReference>
<dbReference type="Gene3D" id="6.10.340.10">
    <property type="match status" value="1"/>
</dbReference>
<evidence type="ECO:0000256" key="7">
    <source>
        <dbReference type="ARBA" id="ARBA00022777"/>
    </source>
</evidence>
<dbReference type="SUPFAM" id="SSF55874">
    <property type="entry name" value="ATPase domain of HSP90 chaperone/DNA topoisomerase II/histidine kinase"/>
    <property type="match status" value="1"/>
</dbReference>
<evidence type="ECO:0000256" key="3">
    <source>
        <dbReference type="ARBA" id="ARBA00012438"/>
    </source>
</evidence>
<dbReference type="PANTHER" id="PTHR45436:SF8">
    <property type="entry name" value="HISTIDINE KINASE"/>
    <property type="match status" value="1"/>
</dbReference>
<dbReference type="InterPro" id="IPR036097">
    <property type="entry name" value="HisK_dim/P_sf"/>
</dbReference>
<evidence type="ECO:0000256" key="4">
    <source>
        <dbReference type="ARBA" id="ARBA00022553"/>
    </source>
</evidence>
<dbReference type="PRINTS" id="PR00344">
    <property type="entry name" value="BCTRLSENSOR"/>
</dbReference>
<dbReference type="InterPro" id="IPR003661">
    <property type="entry name" value="HisK_dim/P_dom"/>
</dbReference>
<dbReference type="GO" id="GO:0000155">
    <property type="term" value="F:phosphorelay sensor kinase activity"/>
    <property type="evidence" value="ECO:0007669"/>
    <property type="project" value="InterPro"/>
</dbReference>
<accession>A0A8J2V5L9</accession>
<dbReference type="Pfam" id="PF02518">
    <property type="entry name" value="HATPase_c"/>
    <property type="match status" value="1"/>
</dbReference>
<dbReference type="PROSITE" id="PS50109">
    <property type="entry name" value="HIS_KIN"/>
    <property type="match status" value="1"/>
</dbReference>
<dbReference type="SMART" id="SM00387">
    <property type="entry name" value="HATPase_c"/>
    <property type="match status" value="1"/>
</dbReference>
<keyword evidence="9" id="KW-0902">Two-component regulatory system</keyword>
<keyword evidence="5" id="KW-0808">Transferase</keyword>
<dbReference type="InterPro" id="IPR036890">
    <property type="entry name" value="HATPase_C_sf"/>
</dbReference>
<reference evidence="14" key="2">
    <citation type="submission" date="2020-09" db="EMBL/GenBank/DDBJ databases">
        <authorList>
            <person name="Sun Q."/>
            <person name="Zhou Y."/>
        </authorList>
    </citation>
    <scope>NUCLEOTIDE SEQUENCE</scope>
    <source>
        <strain evidence="14">CGMCC 1.12921</strain>
    </source>
</reference>
<keyword evidence="8 11" id="KW-1133">Transmembrane helix</keyword>
<evidence type="ECO:0000313" key="14">
    <source>
        <dbReference type="EMBL" id="GGD09024.1"/>
    </source>
</evidence>
<dbReference type="SUPFAM" id="SSF47384">
    <property type="entry name" value="Homodimeric domain of signal transducing histidine kinase"/>
    <property type="match status" value="1"/>
</dbReference>
<dbReference type="Pfam" id="PF00512">
    <property type="entry name" value="HisKA"/>
    <property type="match status" value="1"/>
</dbReference>
<dbReference type="PROSITE" id="PS50885">
    <property type="entry name" value="HAMP"/>
    <property type="match status" value="1"/>
</dbReference>
<feature type="domain" description="HAMP" evidence="13">
    <location>
        <begin position="219"/>
        <end position="272"/>
    </location>
</feature>
<sequence>MTEDRQDNNRKGSSRVFRLVRTTSFRFTLITMILFVISVFVLSAFVYRATIGDAIGDMEDQITDEIAAMEQVYERAGYPGLRRVIGLRSSSYNARGSAYTKDALYILIDPDNRQAPVRDLSQIPPEALDSENIVEFSYERITASARNNILDPDKIEMRYGIGGMRRMYNSETRRQEAIVFVARDITDLVRIREAASDVFVRMAGVTFILALVVAYFSSRAFLARLDDVNRTAEAITAGDLGKRIPLSGAGDEFDALSRNLNSMLDQIERLMTGMKQVSDNIAHDLRSPLTRIRNRLESAVSEPETDYKTVVEQTIPDVDRLLATFNALLSITRIESGERYGTMKPVDLVALVEEVTELYEPAAQDAGFRLNVHLQATPQVMGSRELISQALANLLDNAFKYGKTTEAGVEPMIEVKVAPRVGGGALMSVSDNGPGVSPIDRERILNRFVRLEKSRSTHGSGLGLSMVTAIARFHNGQLSVGPGLPRHEDKQSLDQPGNYGLGIRIAFPPAPKNLFEMIKIGNQKG</sequence>
<comment type="caution">
    <text evidence="14">The sequence shown here is derived from an EMBL/GenBank/DDBJ whole genome shotgun (WGS) entry which is preliminary data.</text>
</comment>
<dbReference type="CDD" id="cd00082">
    <property type="entry name" value="HisKA"/>
    <property type="match status" value="1"/>
</dbReference>
<dbReference type="Gene3D" id="1.10.287.130">
    <property type="match status" value="1"/>
</dbReference>
<dbReference type="AlphaFoldDB" id="A0A8J2V5L9"/>
<evidence type="ECO:0000256" key="10">
    <source>
        <dbReference type="ARBA" id="ARBA00023136"/>
    </source>
</evidence>
<name>A0A8J2V5L9_9PROT</name>
<dbReference type="InterPro" id="IPR003660">
    <property type="entry name" value="HAMP_dom"/>
</dbReference>
<organism evidence="14 15">
    <name type="scientific">Aquisalinus flavus</name>
    <dbReference type="NCBI Taxonomy" id="1526572"/>
    <lineage>
        <taxon>Bacteria</taxon>
        <taxon>Pseudomonadati</taxon>
        <taxon>Pseudomonadota</taxon>
        <taxon>Alphaproteobacteria</taxon>
        <taxon>Parvularculales</taxon>
        <taxon>Parvularculaceae</taxon>
        <taxon>Aquisalinus</taxon>
    </lineage>
</organism>
<keyword evidence="10 11" id="KW-0472">Membrane</keyword>
<proteinExistence type="predicted"/>
<dbReference type="GO" id="GO:0005886">
    <property type="term" value="C:plasma membrane"/>
    <property type="evidence" value="ECO:0007669"/>
    <property type="project" value="TreeGrafter"/>
</dbReference>
<evidence type="ECO:0000259" key="12">
    <source>
        <dbReference type="PROSITE" id="PS50109"/>
    </source>
</evidence>
<evidence type="ECO:0000256" key="8">
    <source>
        <dbReference type="ARBA" id="ARBA00022989"/>
    </source>
</evidence>
<feature type="transmembrane region" description="Helical" evidence="11">
    <location>
        <begin position="25"/>
        <end position="47"/>
    </location>
</feature>
<dbReference type="InterPro" id="IPR004358">
    <property type="entry name" value="Sig_transdc_His_kin-like_C"/>
</dbReference>
<keyword evidence="15" id="KW-1185">Reference proteome</keyword>
<dbReference type="SMART" id="SM00388">
    <property type="entry name" value="HisKA"/>
    <property type="match status" value="1"/>
</dbReference>
<dbReference type="Gene3D" id="3.30.565.10">
    <property type="entry name" value="Histidine kinase-like ATPase, C-terminal domain"/>
    <property type="match status" value="1"/>
</dbReference>
<dbReference type="Pfam" id="PF00672">
    <property type="entry name" value="HAMP"/>
    <property type="match status" value="1"/>
</dbReference>
<feature type="domain" description="Histidine kinase" evidence="12">
    <location>
        <begin position="280"/>
        <end position="511"/>
    </location>
</feature>
<gene>
    <name evidence="14" type="ORF">GCM10011342_17350</name>
</gene>
<evidence type="ECO:0000313" key="15">
    <source>
        <dbReference type="Proteomes" id="UP000613582"/>
    </source>
</evidence>
<dbReference type="EC" id="2.7.13.3" evidence="3"/>
<evidence type="ECO:0000256" key="9">
    <source>
        <dbReference type="ARBA" id="ARBA00023012"/>
    </source>
</evidence>
<dbReference type="SMART" id="SM00304">
    <property type="entry name" value="HAMP"/>
    <property type="match status" value="1"/>
</dbReference>
<dbReference type="InterPro" id="IPR003594">
    <property type="entry name" value="HATPase_dom"/>
</dbReference>
<dbReference type="PANTHER" id="PTHR45436">
    <property type="entry name" value="SENSOR HISTIDINE KINASE YKOH"/>
    <property type="match status" value="1"/>
</dbReference>
<dbReference type="Proteomes" id="UP000613582">
    <property type="component" value="Unassembled WGS sequence"/>
</dbReference>
<dbReference type="InterPro" id="IPR050428">
    <property type="entry name" value="TCS_sensor_his_kinase"/>
</dbReference>
<comment type="catalytic activity">
    <reaction evidence="1">
        <text>ATP + protein L-histidine = ADP + protein N-phospho-L-histidine.</text>
        <dbReference type="EC" id="2.7.13.3"/>
    </reaction>
</comment>
<evidence type="ECO:0000256" key="5">
    <source>
        <dbReference type="ARBA" id="ARBA00022679"/>
    </source>
</evidence>
<keyword evidence="7 14" id="KW-0418">Kinase</keyword>
<evidence type="ECO:0000259" key="13">
    <source>
        <dbReference type="PROSITE" id="PS50885"/>
    </source>
</evidence>
<evidence type="ECO:0000256" key="2">
    <source>
        <dbReference type="ARBA" id="ARBA00004370"/>
    </source>
</evidence>
<dbReference type="EMBL" id="BMGH01000001">
    <property type="protein sequence ID" value="GGD09024.1"/>
    <property type="molecule type" value="Genomic_DNA"/>
</dbReference>
<dbReference type="SUPFAM" id="SSF158472">
    <property type="entry name" value="HAMP domain-like"/>
    <property type="match status" value="1"/>
</dbReference>
<keyword evidence="6 11" id="KW-0812">Transmembrane</keyword>
<dbReference type="CDD" id="cd06225">
    <property type="entry name" value="HAMP"/>
    <property type="match status" value="1"/>
</dbReference>
<keyword evidence="4" id="KW-0597">Phosphoprotein</keyword>
<evidence type="ECO:0000256" key="11">
    <source>
        <dbReference type="SAM" id="Phobius"/>
    </source>
</evidence>
<dbReference type="RefSeq" id="WP_188158797.1">
    <property type="nucleotide sequence ID" value="NZ_BMGH01000001.1"/>
</dbReference>
<evidence type="ECO:0000256" key="6">
    <source>
        <dbReference type="ARBA" id="ARBA00022692"/>
    </source>
</evidence>
<protein>
    <recommendedName>
        <fullName evidence="3">histidine kinase</fullName>
        <ecNumber evidence="3">2.7.13.3</ecNumber>
    </recommendedName>
</protein>
<reference evidence="14" key="1">
    <citation type="journal article" date="2014" name="Int. J. Syst. Evol. Microbiol.">
        <title>Complete genome sequence of Corynebacterium casei LMG S-19264T (=DSM 44701T), isolated from a smear-ripened cheese.</title>
        <authorList>
            <consortium name="US DOE Joint Genome Institute (JGI-PGF)"/>
            <person name="Walter F."/>
            <person name="Albersmeier A."/>
            <person name="Kalinowski J."/>
            <person name="Ruckert C."/>
        </authorList>
    </citation>
    <scope>NUCLEOTIDE SEQUENCE</scope>
    <source>
        <strain evidence="14">CGMCC 1.12921</strain>
    </source>
</reference>
<comment type="subcellular location">
    <subcellularLocation>
        <location evidence="2">Membrane</location>
    </subcellularLocation>
</comment>